<dbReference type="Proteomes" id="UP000299102">
    <property type="component" value="Unassembled WGS sequence"/>
</dbReference>
<reference evidence="1 2" key="1">
    <citation type="journal article" date="2019" name="Commun. Biol.">
        <title>The bagworm genome reveals a unique fibroin gene that provides high tensile strength.</title>
        <authorList>
            <person name="Kono N."/>
            <person name="Nakamura H."/>
            <person name="Ohtoshi R."/>
            <person name="Tomita M."/>
            <person name="Numata K."/>
            <person name="Arakawa K."/>
        </authorList>
    </citation>
    <scope>NUCLEOTIDE SEQUENCE [LARGE SCALE GENOMIC DNA]</scope>
</reference>
<comment type="caution">
    <text evidence="1">The sequence shown here is derived from an EMBL/GenBank/DDBJ whole genome shotgun (WGS) entry which is preliminary data.</text>
</comment>
<name>A0A4C1W6C0_EUMVA</name>
<accession>A0A4C1W6C0</accession>
<organism evidence="1 2">
    <name type="scientific">Eumeta variegata</name>
    <name type="common">Bagworm moth</name>
    <name type="synonym">Eumeta japonica</name>
    <dbReference type="NCBI Taxonomy" id="151549"/>
    <lineage>
        <taxon>Eukaryota</taxon>
        <taxon>Metazoa</taxon>
        <taxon>Ecdysozoa</taxon>
        <taxon>Arthropoda</taxon>
        <taxon>Hexapoda</taxon>
        <taxon>Insecta</taxon>
        <taxon>Pterygota</taxon>
        <taxon>Neoptera</taxon>
        <taxon>Endopterygota</taxon>
        <taxon>Lepidoptera</taxon>
        <taxon>Glossata</taxon>
        <taxon>Ditrysia</taxon>
        <taxon>Tineoidea</taxon>
        <taxon>Psychidae</taxon>
        <taxon>Oiketicinae</taxon>
        <taxon>Eumeta</taxon>
    </lineage>
</organism>
<evidence type="ECO:0000313" key="1">
    <source>
        <dbReference type="EMBL" id="GBP46563.1"/>
    </source>
</evidence>
<protein>
    <submittedName>
        <fullName evidence="1">Uncharacterized protein</fullName>
    </submittedName>
</protein>
<dbReference type="AlphaFoldDB" id="A0A4C1W6C0"/>
<proteinExistence type="predicted"/>
<sequence length="135" mass="15593">MAYRRDEISARGLAYRGTAVLIQRNVMHETEQLTSFETMRSIGIRIGSSDNEISLFAAYRPSGTRMDGRLLMENAERQGYEMLGLDTPTHFLTYPRYRPDVLNIVLGHKIKWRIHLEVVHGIDTQQRIFRVIAEG</sequence>
<evidence type="ECO:0000313" key="2">
    <source>
        <dbReference type="Proteomes" id="UP000299102"/>
    </source>
</evidence>
<dbReference type="EMBL" id="BGZK01000486">
    <property type="protein sequence ID" value="GBP46563.1"/>
    <property type="molecule type" value="Genomic_DNA"/>
</dbReference>
<gene>
    <name evidence="1" type="ORF">EVAR_21719_1</name>
</gene>
<keyword evidence="2" id="KW-1185">Reference proteome</keyword>
<dbReference type="OrthoDB" id="7487383at2759"/>